<evidence type="ECO:0000256" key="6">
    <source>
        <dbReference type="SAM" id="Phobius"/>
    </source>
</evidence>
<feature type="transmembrane region" description="Helical" evidence="6">
    <location>
        <begin position="38"/>
        <end position="59"/>
    </location>
</feature>
<feature type="transmembrane region" description="Helical" evidence="6">
    <location>
        <begin position="65"/>
        <end position="83"/>
    </location>
</feature>
<evidence type="ECO:0000256" key="3">
    <source>
        <dbReference type="ARBA" id="ARBA00022692"/>
    </source>
</evidence>
<keyword evidence="8" id="KW-1185">Reference proteome</keyword>
<feature type="transmembrane region" description="Helical" evidence="6">
    <location>
        <begin position="12"/>
        <end position="31"/>
    </location>
</feature>
<accession>A0A1D7QUG2</accession>
<evidence type="ECO:0000313" key="8">
    <source>
        <dbReference type="Proteomes" id="UP000094463"/>
    </source>
</evidence>
<keyword evidence="5 6" id="KW-0472">Membrane</keyword>
<dbReference type="EMBL" id="CP012502">
    <property type="protein sequence ID" value="AOM82637.1"/>
    <property type="molecule type" value="Genomic_DNA"/>
</dbReference>
<feature type="transmembrane region" description="Helical" evidence="6">
    <location>
        <begin position="95"/>
        <end position="113"/>
    </location>
</feature>
<evidence type="ECO:0000256" key="4">
    <source>
        <dbReference type="ARBA" id="ARBA00022989"/>
    </source>
</evidence>
<dbReference type="STRING" id="632773.BBEV_1272"/>
<evidence type="ECO:0008006" key="9">
    <source>
        <dbReference type="Google" id="ProtNLM"/>
    </source>
</evidence>
<dbReference type="PATRIC" id="fig|632773.3.peg.1346"/>
<dbReference type="GO" id="GO:0005886">
    <property type="term" value="C:plasma membrane"/>
    <property type="evidence" value="ECO:0007669"/>
    <property type="project" value="TreeGrafter"/>
</dbReference>
<sequence>MSVLAPEISNVAMSFLIVFVLIPVSLSYFYALGMEKSILWSSLRGFIQLIVIGYVLTFLFSLEAFTGISIMLTVMITVASFHASQKGTGIPNIRAIVFLVISLVSVLVILMWLTFQMIDFKPDQVIPMSGMVIGNSMVAIGLALERMKSEFKEGSGRILAALSLGATPKKASRILVKRVVKASMIPNVDGLKTIGLVQLPGMMTGLILGGVAPIDAIRYQIVISLSIFASVSLSAMIVTMISYRYFFNKDSQLVTMTEGEQLEGGG</sequence>
<keyword evidence="4 6" id="KW-1133">Transmembrane helix</keyword>
<dbReference type="PANTHER" id="PTHR30028">
    <property type="entry name" value="UPF0014 INNER MEMBRANE PROTEIN YBBM-RELATED"/>
    <property type="match status" value="1"/>
</dbReference>
<comment type="subcellular location">
    <subcellularLocation>
        <location evidence="1">Membrane</location>
        <topology evidence="1">Multi-pass membrane protein</topology>
    </subcellularLocation>
</comment>
<dbReference type="InterPro" id="IPR005226">
    <property type="entry name" value="UPF0014_fam"/>
</dbReference>
<dbReference type="KEGG" id="bbev:BBEV_1272"/>
<evidence type="ECO:0000256" key="5">
    <source>
        <dbReference type="ARBA" id="ARBA00023136"/>
    </source>
</evidence>
<dbReference type="RefSeq" id="WP_324609548.1">
    <property type="nucleotide sequence ID" value="NZ_CP012502.1"/>
</dbReference>
<protein>
    <recommendedName>
        <fullName evidence="9">ABC transport system permease protein</fullName>
    </recommendedName>
</protein>
<dbReference type="AlphaFoldDB" id="A0A1D7QUG2"/>
<dbReference type="PANTHER" id="PTHR30028:SF0">
    <property type="entry name" value="PROTEIN ALUMINUM SENSITIVE 3"/>
    <property type="match status" value="1"/>
</dbReference>
<keyword evidence="3 6" id="KW-0812">Transmembrane</keyword>
<feature type="transmembrane region" description="Helical" evidence="6">
    <location>
        <begin position="220"/>
        <end position="246"/>
    </location>
</feature>
<gene>
    <name evidence="7" type="ORF">BBEV_1272</name>
</gene>
<dbReference type="Proteomes" id="UP000094463">
    <property type="component" value="Chromosome"/>
</dbReference>
<feature type="transmembrane region" description="Helical" evidence="6">
    <location>
        <begin position="125"/>
        <end position="144"/>
    </location>
</feature>
<evidence type="ECO:0000256" key="2">
    <source>
        <dbReference type="ARBA" id="ARBA00005268"/>
    </source>
</evidence>
<evidence type="ECO:0000313" key="7">
    <source>
        <dbReference type="EMBL" id="AOM82637.1"/>
    </source>
</evidence>
<proteinExistence type="inferred from homology"/>
<evidence type="ECO:0000256" key="1">
    <source>
        <dbReference type="ARBA" id="ARBA00004141"/>
    </source>
</evidence>
<name>A0A1D7QUG2_9BACI</name>
<organism evidence="7 8">
    <name type="scientific">Salisediminibacterium beveridgei</name>
    <dbReference type="NCBI Taxonomy" id="632773"/>
    <lineage>
        <taxon>Bacteria</taxon>
        <taxon>Bacillati</taxon>
        <taxon>Bacillota</taxon>
        <taxon>Bacilli</taxon>
        <taxon>Bacillales</taxon>
        <taxon>Bacillaceae</taxon>
        <taxon>Salisediminibacterium</taxon>
    </lineage>
</organism>
<comment type="similarity">
    <text evidence="2">Belongs to the UPF0014 family.</text>
</comment>
<reference evidence="7 8" key="1">
    <citation type="submission" date="2015-08" db="EMBL/GenBank/DDBJ databases">
        <title>The complete genome sequence of Bacillus beveridgei MLTeJB.</title>
        <authorList>
            <person name="Hanson T.E."/>
            <person name="Mesa C."/>
            <person name="Basesman S.M."/>
            <person name="Oremland R.S."/>
        </authorList>
    </citation>
    <scope>NUCLEOTIDE SEQUENCE [LARGE SCALE GENOMIC DNA]</scope>
    <source>
        <strain evidence="7 8">MLTeJB</strain>
    </source>
</reference>
<dbReference type="Pfam" id="PF03649">
    <property type="entry name" value="UPF0014"/>
    <property type="match status" value="1"/>
</dbReference>